<name>A0ABV6MCG8_9ACTN</name>
<feature type="transmembrane region" description="Helical" evidence="1">
    <location>
        <begin position="57"/>
        <end position="77"/>
    </location>
</feature>
<organism evidence="2 3">
    <name type="scientific">Phytohabitans kaempferiae</name>
    <dbReference type="NCBI Taxonomy" id="1620943"/>
    <lineage>
        <taxon>Bacteria</taxon>
        <taxon>Bacillati</taxon>
        <taxon>Actinomycetota</taxon>
        <taxon>Actinomycetes</taxon>
        <taxon>Micromonosporales</taxon>
        <taxon>Micromonosporaceae</taxon>
    </lineage>
</organism>
<evidence type="ECO:0000313" key="2">
    <source>
        <dbReference type="EMBL" id="MFC0532083.1"/>
    </source>
</evidence>
<keyword evidence="1" id="KW-0472">Membrane</keyword>
<feature type="transmembrane region" description="Helical" evidence="1">
    <location>
        <begin position="21"/>
        <end position="42"/>
    </location>
</feature>
<sequence length="110" mass="11079">MSAPSRALTAGPAAIRRPERLIGWTLLALYAVVCGALATAAVDGVGHVADELAGRRTLGAALVQILVAAGGVALAGLRADAVVTRVRQEATTVRAAIGRTRAAADKAGQR</sequence>
<keyword evidence="1" id="KW-1133">Transmembrane helix</keyword>
<comment type="caution">
    <text evidence="2">The sequence shown here is derived from an EMBL/GenBank/DDBJ whole genome shotgun (WGS) entry which is preliminary data.</text>
</comment>
<evidence type="ECO:0000256" key="1">
    <source>
        <dbReference type="SAM" id="Phobius"/>
    </source>
</evidence>
<evidence type="ECO:0000313" key="3">
    <source>
        <dbReference type="Proteomes" id="UP001589867"/>
    </source>
</evidence>
<protein>
    <submittedName>
        <fullName evidence="2">Uncharacterized protein</fullName>
    </submittedName>
</protein>
<keyword evidence="1" id="KW-0812">Transmembrane</keyword>
<dbReference type="EMBL" id="JBHLUH010000064">
    <property type="protein sequence ID" value="MFC0532083.1"/>
    <property type="molecule type" value="Genomic_DNA"/>
</dbReference>
<reference evidence="2 3" key="1">
    <citation type="submission" date="2024-09" db="EMBL/GenBank/DDBJ databases">
        <authorList>
            <person name="Sun Q."/>
            <person name="Mori K."/>
        </authorList>
    </citation>
    <scope>NUCLEOTIDE SEQUENCE [LARGE SCALE GENOMIC DNA]</scope>
    <source>
        <strain evidence="2 3">TBRC 3947</strain>
    </source>
</reference>
<gene>
    <name evidence="2" type="ORF">ACFFIA_30970</name>
</gene>
<accession>A0ABV6MCG8</accession>
<proteinExistence type="predicted"/>
<keyword evidence="3" id="KW-1185">Reference proteome</keyword>
<dbReference type="Proteomes" id="UP001589867">
    <property type="component" value="Unassembled WGS sequence"/>
</dbReference>